<evidence type="ECO:0000313" key="16">
    <source>
        <dbReference type="Proteomes" id="UP000322084"/>
    </source>
</evidence>
<evidence type="ECO:0000256" key="12">
    <source>
        <dbReference type="SAM" id="Phobius"/>
    </source>
</evidence>
<keyword evidence="12" id="KW-0812">Transmembrane</keyword>
<organism evidence="14 16">
    <name type="scientific">Iodidimonas gelatinilytica</name>
    <dbReference type="NCBI Taxonomy" id="1236966"/>
    <lineage>
        <taxon>Bacteria</taxon>
        <taxon>Pseudomonadati</taxon>
        <taxon>Pseudomonadota</taxon>
        <taxon>Alphaproteobacteria</taxon>
        <taxon>Iodidimonadales</taxon>
        <taxon>Iodidimonadaceae</taxon>
        <taxon>Iodidimonas</taxon>
    </lineage>
</organism>
<dbReference type="AlphaFoldDB" id="A0A5A7MUW2"/>
<evidence type="ECO:0000313" key="17">
    <source>
        <dbReference type="Proteomes" id="UP000325187"/>
    </source>
</evidence>
<evidence type="ECO:0000256" key="1">
    <source>
        <dbReference type="ARBA" id="ARBA00000085"/>
    </source>
</evidence>
<dbReference type="InterPro" id="IPR036097">
    <property type="entry name" value="HisK_dim/P_sf"/>
</dbReference>
<keyword evidence="6" id="KW-0547">Nucleotide-binding</keyword>
<evidence type="ECO:0000256" key="2">
    <source>
        <dbReference type="ARBA" id="ARBA00004370"/>
    </source>
</evidence>
<gene>
    <name evidence="14" type="ORF">JCM17844_23060</name>
    <name evidence="15" type="ORF">JCM17845_14380</name>
</gene>
<dbReference type="InterPro" id="IPR036890">
    <property type="entry name" value="HATPase_C_sf"/>
</dbReference>
<accession>A0A5A7MZD7</accession>
<sequence>MAATASQKTGNKEAQEPLPRGKHGTRSVLSNLRILIYLMALTGLTGLFGGWEIHKIGTLHKLNYLHVKYNQMLVHDLEVFRKGAEPIDQMRRDVQLIREQPITCLEIIGVVERVVLSAFQILRAVQVCHDDLRLTTEVLSTLDAYEAGRLSRPALISVLDQAVAQITNHSLQFEPLVENAENAVLKTTIALLILMALVIPMVGIFVSRAVSNDCQELVRTQKRLIKARQEADEANLAKSKFLAHMSHELRTPLNAIIGFSDLMALEIYGKLGDSRYRSYATHIRESGKHLLHIINDLLDLSKVEAGKMDLSLKRIEIKPLIKDALELVALETKQNSPTVHIALPAHPPRLLVDERLVKQALVNLISNAVKFTPDSGEIRIKGSLTEDDRFLLDISDNGVGMTESELAICKRPFGQIHNLVRDDQHGTGLGLPLVNLFMRLHDGQMEISSQKGKGTKVRLIFPACCVVPPQAKTAHTITSPTMKAQIDRRAI</sequence>
<dbReference type="GO" id="GO:0000155">
    <property type="term" value="F:phosphorelay sensor kinase activity"/>
    <property type="evidence" value="ECO:0007669"/>
    <property type="project" value="InterPro"/>
</dbReference>
<dbReference type="RefSeq" id="WP_210431817.1">
    <property type="nucleotide sequence ID" value="NZ_BKCL01000008.1"/>
</dbReference>
<dbReference type="SMART" id="SM00387">
    <property type="entry name" value="HATPase_c"/>
    <property type="match status" value="1"/>
</dbReference>
<keyword evidence="8" id="KW-0067">ATP-binding</keyword>
<feature type="region of interest" description="Disordered" evidence="11">
    <location>
        <begin position="1"/>
        <end position="22"/>
    </location>
</feature>
<dbReference type="InterPro" id="IPR050736">
    <property type="entry name" value="Sensor_HK_Regulatory"/>
</dbReference>
<dbReference type="GO" id="GO:0005524">
    <property type="term" value="F:ATP binding"/>
    <property type="evidence" value="ECO:0007669"/>
    <property type="project" value="UniProtKB-KW"/>
</dbReference>
<dbReference type="Proteomes" id="UP000322084">
    <property type="component" value="Unassembled WGS sequence"/>
</dbReference>
<dbReference type="EMBL" id="BKCL01000008">
    <property type="protein sequence ID" value="GEQ98669.1"/>
    <property type="molecule type" value="Genomic_DNA"/>
</dbReference>
<dbReference type="InterPro" id="IPR004358">
    <property type="entry name" value="Sig_transdc_His_kin-like_C"/>
</dbReference>
<evidence type="ECO:0000313" key="15">
    <source>
        <dbReference type="EMBL" id="GER00815.1"/>
    </source>
</evidence>
<name>A0A5A7MUW2_9PROT</name>
<dbReference type="InterPro" id="IPR003661">
    <property type="entry name" value="HisK_dim/P_dom"/>
</dbReference>
<dbReference type="Proteomes" id="UP000325187">
    <property type="component" value="Unassembled WGS sequence"/>
</dbReference>
<evidence type="ECO:0000256" key="7">
    <source>
        <dbReference type="ARBA" id="ARBA00022777"/>
    </source>
</evidence>
<dbReference type="Gene3D" id="1.10.287.130">
    <property type="match status" value="1"/>
</dbReference>
<feature type="domain" description="Histidine kinase" evidence="13">
    <location>
        <begin position="244"/>
        <end position="465"/>
    </location>
</feature>
<feature type="transmembrane region" description="Helical" evidence="12">
    <location>
        <begin position="189"/>
        <end position="210"/>
    </location>
</feature>
<dbReference type="InterPro" id="IPR003594">
    <property type="entry name" value="HATPase_dom"/>
</dbReference>
<evidence type="ECO:0000313" key="14">
    <source>
        <dbReference type="EMBL" id="GEQ98669.1"/>
    </source>
</evidence>
<dbReference type="SUPFAM" id="SSF55874">
    <property type="entry name" value="ATPase domain of HSP90 chaperone/DNA topoisomerase II/histidine kinase"/>
    <property type="match status" value="1"/>
</dbReference>
<accession>A0A5A7MUW2</accession>
<keyword evidence="17" id="KW-1185">Reference proteome</keyword>
<dbReference type="EC" id="2.7.13.3" evidence="3"/>
<evidence type="ECO:0000259" key="13">
    <source>
        <dbReference type="PROSITE" id="PS50109"/>
    </source>
</evidence>
<dbReference type="PANTHER" id="PTHR43711:SF26">
    <property type="entry name" value="SENSOR HISTIDINE KINASE RCSC"/>
    <property type="match status" value="1"/>
</dbReference>
<evidence type="ECO:0000256" key="4">
    <source>
        <dbReference type="ARBA" id="ARBA00022553"/>
    </source>
</evidence>
<evidence type="ECO:0000256" key="10">
    <source>
        <dbReference type="ARBA" id="ARBA00023136"/>
    </source>
</evidence>
<protein>
    <recommendedName>
        <fullName evidence="3">histidine kinase</fullName>
        <ecNumber evidence="3">2.7.13.3</ecNumber>
    </recommendedName>
</protein>
<evidence type="ECO:0000256" key="11">
    <source>
        <dbReference type="SAM" id="MobiDB-lite"/>
    </source>
</evidence>
<keyword evidence="10 12" id="KW-0472">Membrane</keyword>
<keyword evidence="12" id="KW-1133">Transmembrane helix</keyword>
<feature type="transmembrane region" description="Helical" evidence="12">
    <location>
        <begin position="34"/>
        <end position="53"/>
    </location>
</feature>
<evidence type="ECO:0000256" key="8">
    <source>
        <dbReference type="ARBA" id="ARBA00022840"/>
    </source>
</evidence>
<dbReference type="PRINTS" id="PR00344">
    <property type="entry name" value="BCTRLSENSOR"/>
</dbReference>
<dbReference type="FunFam" id="1.10.287.130:FF:000038">
    <property type="entry name" value="Sensory transduction histidine kinase"/>
    <property type="match status" value="1"/>
</dbReference>
<comment type="caution">
    <text evidence="14">The sequence shown here is derived from an EMBL/GenBank/DDBJ whole genome shotgun (WGS) entry which is preliminary data.</text>
</comment>
<dbReference type="InterPro" id="IPR005467">
    <property type="entry name" value="His_kinase_dom"/>
</dbReference>
<dbReference type="SUPFAM" id="SSF47384">
    <property type="entry name" value="Homodimeric domain of signal transducing histidine kinase"/>
    <property type="match status" value="1"/>
</dbReference>
<keyword evidence="7" id="KW-0418">Kinase</keyword>
<evidence type="ECO:0000256" key="6">
    <source>
        <dbReference type="ARBA" id="ARBA00022741"/>
    </source>
</evidence>
<dbReference type="Gene3D" id="3.30.565.10">
    <property type="entry name" value="Histidine kinase-like ATPase, C-terminal domain"/>
    <property type="match status" value="1"/>
</dbReference>
<dbReference type="PANTHER" id="PTHR43711">
    <property type="entry name" value="TWO-COMPONENT HISTIDINE KINASE"/>
    <property type="match status" value="1"/>
</dbReference>
<evidence type="ECO:0000256" key="3">
    <source>
        <dbReference type="ARBA" id="ARBA00012438"/>
    </source>
</evidence>
<proteinExistence type="predicted"/>
<dbReference type="Pfam" id="PF02518">
    <property type="entry name" value="HATPase_c"/>
    <property type="match status" value="1"/>
</dbReference>
<keyword evidence="4" id="KW-0597">Phosphoprotein</keyword>
<comment type="subcellular location">
    <subcellularLocation>
        <location evidence="2">Membrane</location>
    </subcellularLocation>
</comment>
<comment type="catalytic activity">
    <reaction evidence="1">
        <text>ATP + protein L-histidine = ADP + protein N-phospho-L-histidine.</text>
        <dbReference type="EC" id="2.7.13.3"/>
    </reaction>
</comment>
<reference evidence="16 17" key="1">
    <citation type="submission" date="2019-09" db="EMBL/GenBank/DDBJ databases">
        <title>NBRP : Genome information of microbial organism related human and environment.</title>
        <authorList>
            <person name="Hattori M."/>
            <person name="Oshima K."/>
            <person name="Inaba H."/>
            <person name="Suda W."/>
            <person name="Sakamoto M."/>
            <person name="Iino T."/>
            <person name="Kitahara M."/>
            <person name="Oshida Y."/>
            <person name="Iida T."/>
            <person name="Kudo T."/>
            <person name="Itoh T."/>
            <person name="Ohkuma M."/>
        </authorList>
    </citation>
    <scope>NUCLEOTIDE SEQUENCE [LARGE SCALE GENOMIC DNA]</scope>
    <source>
        <strain evidence="14 16">Hi-2</strain>
        <strain evidence="15 17">Mie-1</strain>
    </source>
</reference>
<evidence type="ECO:0000256" key="9">
    <source>
        <dbReference type="ARBA" id="ARBA00023012"/>
    </source>
</evidence>
<dbReference type="EMBL" id="BKCM01000006">
    <property type="protein sequence ID" value="GER00815.1"/>
    <property type="molecule type" value="Genomic_DNA"/>
</dbReference>
<dbReference type="SMART" id="SM00388">
    <property type="entry name" value="HisKA"/>
    <property type="match status" value="1"/>
</dbReference>
<keyword evidence="5" id="KW-0808">Transferase</keyword>
<dbReference type="GO" id="GO:0016020">
    <property type="term" value="C:membrane"/>
    <property type="evidence" value="ECO:0007669"/>
    <property type="project" value="UniProtKB-SubCell"/>
</dbReference>
<keyword evidence="9" id="KW-0902">Two-component regulatory system</keyword>
<dbReference type="PROSITE" id="PS50109">
    <property type="entry name" value="HIS_KIN"/>
    <property type="match status" value="1"/>
</dbReference>
<evidence type="ECO:0000256" key="5">
    <source>
        <dbReference type="ARBA" id="ARBA00022679"/>
    </source>
</evidence>
<dbReference type="CDD" id="cd00082">
    <property type="entry name" value="HisKA"/>
    <property type="match status" value="1"/>
</dbReference>
<dbReference type="Pfam" id="PF00512">
    <property type="entry name" value="HisKA"/>
    <property type="match status" value="1"/>
</dbReference>